<evidence type="ECO:0000256" key="1">
    <source>
        <dbReference type="SAM" id="Phobius"/>
    </source>
</evidence>
<dbReference type="AlphaFoldDB" id="A0AAV2Z997"/>
<evidence type="ECO:0000313" key="3">
    <source>
        <dbReference type="Proteomes" id="UP001146120"/>
    </source>
</evidence>
<sequence length="277" mass="31577">MEIRFLLFVGVRRRRTTKSTTLFPMFSSLLLVVAYIGMRKIYCRLRRSKTTTHSMTVVIPEEPATTSTLPKLLTKFEIATGAVLTSQFGLVCDYLTHRSIKGIRYASADGVYMNGVVISDNKYLIQTGDLPAIMLMKLTKRRFLNVFIYDVNHYNVQPLARLVYPEWADLVLLNFSVLSKLQHAPPPTSLDDDMILQKDILKTQRRSVMYLEVSIAFHLIEKVSHVTEYKQGARLAIKERILTPTQYGKEGLFAYSPDYFKNVICTGGLCSGCSDRR</sequence>
<protein>
    <submittedName>
        <fullName evidence="2">Uncharacterized protein</fullName>
    </submittedName>
</protein>
<comment type="caution">
    <text evidence="2">The sequence shown here is derived from an EMBL/GenBank/DDBJ whole genome shotgun (WGS) entry which is preliminary data.</text>
</comment>
<gene>
    <name evidence="2" type="ORF">N0F65_005913</name>
</gene>
<feature type="transmembrane region" description="Helical" evidence="1">
    <location>
        <begin position="21"/>
        <end position="38"/>
    </location>
</feature>
<dbReference type="Proteomes" id="UP001146120">
    <property type="component" value="Unassembled WGS sequence"/>
</dbReference>
<keyword evidence="3" id="KW-1185">Reference proteome</keyword>
<evidence type="ECO:0000313" key="2">
    <source>
        <dbReference type="EMBL" id="DBA02886.1"/>
    </source>
</evidence>
<reference evidence="2" key="2">
    <citation type="journal article" date="2023" name="Microbiol Resour">
        <title>Decontamination and Annotation of the Draft Genome Sequence of the Oomycete Lagenidium giganteum ARSEF 373.</title>
        <authorList>
            <person name="Morgan W.R."/>
            <person name="Tartar A."/>
        </authorList>
    </citation>
    <scope>NUCLEOTIDE SEQUENCE</scope>
    <source>
        <strain evidence="2">ARSEF 373</strain>
    </source>
</reference>
<proteinExistence type="predicted"/>
<name>A0AAV2Z997_9STRA</name>
<keyword evidence="1" id="KW-1133">Transmembrane helix</keyword>
<accession>A0AAV2Z997</accession>
<keyword evidence="1" id="KW-0472">Membrane</keyword>
<dbReference type="EMBL" id="DAKRPA010000025">
    <property type="protein sequence ID" value="DBA02886.1"/>
    <property type="molecule type" value="Genomic_DNA"/>
</dbReference>
<organism evidence="2 3">
    <name type="scientific">Lagenidium giganteum</name>
    <dbReference type="NCBI Taxonomy" id="4803"/>
    <lineage>
        <taxon>Eukaryota</taxon>
        <taxon>Sar</taxon>
        <taxon>Stramenopiles</taxon>
        <taxon>Oomycota</taxon>
        <taxon>Peronosporomycetes</taxon>
        <taxon>Pythiales</taxon>
        <taxon>Pythiaceae</taxon>
    </lineage>
</organism>
<keyword evidence="1" id="KW-0812">Transmembrane</keyword>
<reference evidence="2" key="1">
    <citation type="submission" date="2022-11" db="EMBL/GenBank/DDBJ databases">
        <authorList>
            <person name="Morgan W.R."/>
            <person name="Tartar A."/>
        </authorList>
    </citation>
    <scope>NUCLEOTIDE SEQUENCE</scope>
    <source>
        <strain evidence="2">ARSEF 373</strain>
    </source>
</reference>